<comment type="caution">
    <text evidence="4">The sequence shown here is derived from an EMBL/GenBank/DDBJ whole genome shotgun (WGS) entry which is preliminary data.</text>
</comment>
<dbReference type="Pfam" id="PF02397">
    <property type="entry name" value="Bac_transf"/>
    <property type="match status" value="1"/>
</dbReference>
<feature type="transmembrane region" description="Helical" evidence="2">
    <location>
        <begin position="186"/>
        <end position="210"/>
    </location>
</feature>
<dbReference type="Proteomes" id="UP000292958">
    <property type="component" value="Unassembled WGS sequence"/>
</dbReference>
<feature type="domain" description="Bacterial sugar transferase" evidence="3">
    <location>
        <begin position="184"/>
        <end position="378"/>
    </location>
</feature>
<organism evidence="4 5">
    <name type="scientific">Edaphobacter modestus</name>
    <dbReference type="NCBI Taxonomy" id="388466"/>
    <lineage>
        <taxon>Bacteria</taxon>
        <taxon>Pseudomonadati</taxon>
        <taxon>Acidobacteriota</taxon>
        <taxon>Terriglobia</taxon>
        <taxon>Terriglobales</taxon>
        <taxon>Acidobacteriaceae</taxon>
        <taxon>Edaphobacter</taxon>
    </lineage>
</organism>
<comment type="similarity">
    <text evidence="1">Belongs to the bacterial sugar transferase family.</text>
</comment>
<keyword evidence="2" id="KW-0472">Membrane</keyword>
<evidence type="ECO:0000313" key="5">
    <source>
        <dbReference type="Proteomes" id="UP000292958"/>
    </source>
</evidence>
<reference evidence="4 5" key="1">
    <citation type="submission" date="2019-02" db="EMBL/GenBank/DDBJ databases">
        <title>Genomic Encyclopedia of Archaeal and Bacterial Type Strains, Phase II (KMG-II): from individual species to whole genera.</title>
        <authorList>
            <person name="Goeker M."/>
        </authorList>
    </citation>
    <scope>NUCLEOTIDE SEQUENCE [LARGE SCALE GENOMIC DNA]</scope>
    <source>
        <strain evidence="4 5">DSM 18101</strain>
    </source>
</reference>
<evidence type="ECO:0000256" key="2">
    <source>
        <dbReference type="SAM" id="Phobius"/>
    </source>
</evidence>
<keyword evidence="2" id="KW-0812">Transmembrane</keyword>
<name>A0A4Q7YSS9_9BACT</name>
<dbReference type="AlphaFoldDB" id="A0A4Q7YSS9"/>
<proteinExistence type="inferred from homology"/>
<dbReference type="RefSeq" id="WP_207231695.1">
    <property type="nucleotide sequence ID" value="NZ_SHKW01000001.1"/>
</dbReference>
<dbReference type="PANTHER" id="PTHR30576:SF10">
    <property type="entry name" value="SLL5057 PROTEIN"/>
    <property type="match status" value="1"/>
</dbReference>
<dbReference type="GO" id="GO:0016780">
    <property type="term" value="F:phosphotransferase activity, for other substituted phosphate groups"/>
    <property type="evidence" value="ECO:0007669"/>
    <property type="project" value="TreeGrafter"/>
</dbReference>
<evidence type="ECO:0000313" key="4">
    <source>
        <dbReference type="EMBL" id="RZU39969.1"/>
    </source>
</evidence>
<dbReference type="InterPro" id="IPR003362">
    <property type="entry name" value="Bact_transf"/>
</dbReference>
<keyword evidence="4" id="KW-0808">Transferase</keyword>
<protein>
    <submittedName>
        <fullName evidence="4">Lipopolysaccharide/colanic/teichoic acid biosynthesis glycosyltransferase</fullName>
    </submittedName>
</protein>
<keyword evidence="5" id="KW-1185">Reference proteome</keyword>
<dbReference type="PANTHER" id="PTHR30576">
    <property type="entry name" value="COLANIC BIOSYNTHESIS UDP-GLUCOSE LIPID CARRIER TRANSFERASE"/>
    <property type="match status" value="1"/>
</dbReference>
<dbReference type="EMBL" id="SHKW01000001">
    <property type="protein sequence ID" value="RZU39969.1"/>
    <property type="molecule type" value="Genomic_DNA"/>
</dbReference>
<evidence type="ECO:0000259" key="3">
    <source>
        <dbReference type="Pfam" id="PF02397"/>
    </source>
</evidence>
<evidence type="ECO:0000256" key="1">
    <source>
        <dbReference type="ARBA" id="ARBA00006464"/>
    </source>
</evidence>
<sequence length="384" mass="43922">MAIHKSALFTGTNDSSYEKIPDSAFDSLLDVAVIPEAAFVRMLRLERRRTERSGRQFMLVLISYENFHANANVECILLDHVVAAVSSVTRETDILGWYQHGTILGILMTELGQASTMTVNTITKKISMAVQQTVSPEKFRNLSFQFRLFPQEIEKSSGSNDNHIHYPDLSRRHRSKHSSGHLLKRAFDIAGSLLALTAFMPLFLIIAILVKLTSRGPVLFCQRRVGRYGKEFNFYKFRTMYTGNDPQIHQEYVAKLIAGNLDESNGVYKIVNDPRITPLGRFLRKSSLDELPQFVNILKNDMSLVGPRPPLPYEFERYQTWHKRRVLELKPGLTGLWQVEGRSRTTFDEMVRMDIKYAIERSLWIDVKILLQTPSAMFSGRGAC</sequence>
<accession>A0A4Q7YSS9</accession>
<gene>
    <name evidence="4" type="ORF">BDD14_1379</name>
</gene>
<keyword evidence="2" id="KW-1133">Transmembrane helix</keyword>